<dbReference type="GO" id="GO:0003677">
    <property type="term" value="F:DNA binding"/>
    <property type="evidence" value="ECO:0007669"/>
    <property type="project" value="InterPro"/>
</dbReference>
<organism evidence="6">
    <name type="scientific">bioreactor metagenome</name>
    <dbReference type="NCBI Taxonomy" id="1076179"/>
    <lineage>
        <taxon>unclassified sequences</taxon>
        <taxon>metagenomes</taxon>
        <taxon>ecological metagenomes</taxon>
    </lineage>
</organism>
<name>A0A645EB40_9ZZZZ</name>
<dbReference type="SUPFAM" id="SSF52540">
    <property type="entry name" value="P-loop containing nucleoside triphosphate hydrolases"/>
    <property type="match status" value="1"/>
</dbReference>
<sequence>MEKKLADYSWKIGNASVPKRNDDAVTLTTMHSAKGLEFGTVFVPSLVDMIVPNASAKIRGDTEEERRLFYVALTRAKERLFLSTYTNSDTGDYSRISPFLEELGIKIK</sequence>
<evidence type="ECO:0000256" key="3">
    <source>
        <dbReference type="ARBA" id="ARBA00022806"/>
    </source>
</evidence>
<reference evidence="6" key="1">
    <citation type="submission" date="2019-08" db="EMBL/GenBank/DDBJ databases">
        <authorList>
            <person name="Kucharzyk K."/>
            <person name="Murdoch R.W."/>
            <person name="Higgins S."/>
            <person name="Loffler F."/>
        </authorList>
    </citation>
    <scope>NUCLEOTIDE SEQUENCE</scope>
</reference>
<dbReference type="AlphaFoldDB" id="A0A645EB40"/>
<dbReference type="PANTHER" id="PTHR11070">
    <property type="entry name" value="UVRD / RECB / PCRA DNA HELICASE FAMILY MEMBER"/>
    <property type="match status" value="1"/>
</dbReference>
<dbReference type="GO" id="GO:0000725">
    <property type="term" value="P:recombinational repair"/>
    <property type="evidence" value="ECO:0007669"/>
    <property type="project" value="TreeGrafter"/>
</dbReference>
<protein>
    <submittedName>
        <fullName evidence="6">Putative ATP-dependent DNA helicase YjcD</fullName>
        <ecNumber evidence="6">3.6.4.12</ecNumber>
    </submittedName>
</protein>
<dbReference type="InterPro" id="IPR027417">
    <property type="entry name" value="P-loop_NTPase"/>
</dbReference>
<feature type="domain" description="UvrD-like helicase C-terminal" evidence="5">
    <location>
        <begin position="21"/>
        <end position="85"/>
    </location>
</feature>
<dbReference type="InterPro" id="IPR014017">
    <property type="entry name" value="DNA_helicase_UvrD-like_C"/>
</dbReference>
<dbReference type="InterPro" id="IPR000212">
    <property type="entry name" value="DNA_helicase_UvrD/REP"/>
</dbReference>
<keyword evidence="3 6" id="KW-0347">Helicase</keyword>
<evidence type="ECO:0000313" key="6">
    <source>
        <dbReference type="EMBL" id="MPM99050.1"/>
    </source>
</evidence>
<dbReference type="Pfam" id="PF13361">
    <property type="entry name" value="UvrD_C"/>
    <property type="match status" value="1"/>
</dbReference>
<dbReference type="Gene3D" id="3.40.50.300">
    <property type="entry name" value="P-loop containing nucleotide triphosphate hydrolases"/>
    <property type="match status" value="1"/>
</dbReference>
<comment type="caution">
    <text evidence="6">The sequence shown here is derived from an EMBL/GenBank/DDBJ whole genome shotgun (WGS) entry which is preliminary data.</text>
</comment>
<evidence type="ECO:0000256" key="1">
    <source>
        <dbReference type="ARBA" id="ARBA00022741"/>
    </source>
</evidence>
<proteinExistence type="predicted"/>
<accession>A0A645EB40</accession>
<dbReference type="EMBL" id="VSSQ01045172">
    <property type="protein sequence ID" value="MPM99050.1"/>
    <property type="molecule type" value="Genomic_DNA"/>
</dbReference>
<gene>
    <name evidence="6" type="primary">yjcD_4</name>
    <name evidence="6" type="ORF">SDC9_146240</name>
</gene>
<keyword evidence="2 6" id="KW-0378">Hydrolase</keyword>
<evidence type="ECO:0000259" key="5">
    <source>
        <dbReference type="Pfam" id="PF13361"/>
    </source>
</evidence>
<keyword evidence="4" id="KW-0067">ATP-binding</keyword>
<dbReference type="PANTHER" id="PTHR11070:SF2">
    <property type="entry name" value="ATP-DEPENDENT DNA HELICASE SRS2"/>
    <property type="match status" value="1"/>
</dbReference>
<dbReference type="EC" id="3.6.4.12" evidence="6"/>
<dbReference type="GO" id="GO:0005524">
    <property type="term" value="F:ATP binding"/>
    <property type="evidence" value="ECO:0007669"/>
    <property type="project" value="UniProtKB-KW"/>
</dbReference>
<evidence type="ECO:0000256" key="4">
    <source>
        <dbReference type="ARBA" id="ARBA00022840"/>
    </source>
</evidence>
<dbReference type="GO" id="GO:0016787">
    <property type="term" value="F:hydrolase activity"/>
    <property type="evidence" value="ECO:0007669"/>
    <property type="project" value="UniProtKB-KW"/>
</dbReference>
<dbReference type="GO" id="GO:0043138">
    <property type="term" value="F:3'-5' DNA helicase activity"/>
    <property type="evidence" value="ECO:0007669"/>
    <property type="project" value="TreeGrafter"/>
</dbReference>
<evidence type="ECO:0000256" key="2">
    <source>
        <dbReference type="ARBA" id="ARBA00022801"/>
    </source>
</evidence>
<keyword evidence="1" id="KW-0547">Nucleotide-binding</keyword>